<comment type="caution">
    <text evidence="1">The sequence shown here is derived from an EMBL/GenBank/DDBJ whole genome shotgun (WGS) entry which is preliminary data.</text>
</comment>
<sequence>MAVAMVHHLERRLNRQPDLKETYSNYIDEYKALRHMPLTDTSDHSTDITFYMPHHPVVKESRTSTKVIVVFDASAKSSSGTSLNDVLVAVPTIQQD</sequence>
<keyword evidence="2" id="KW-1185">Reference proteome</keyword>
<accession>A0ABQ9GP20</accession>
<dbReference type="Proteomes" id="UP001159363">
    <property type="component" value="Chromosome 9"/>
</dbReference>
<gene>
    <name evidence="1" type="ORF">PR048_024603</name>
</gene>
<reference evidence="1 2" key="1">
    <citation type="submission" date="2023-02" db="EMBL/GenBank/DDBJ databases">
        <title>LHISI_Scaffold_Assembly.</title>
        <authorList>
            <person name="Stuart O.P."/>
            <person name="Cleave R."/>
            <person name="Magrath M.J.L."/>
            <person name="Mikheyev A.S."/>
        </authorList>
    </citation>
    <scope>NUCLEOTIDE SEQUENCE [LARGE SCALE GENOMIC DNA]</scope>
    <source>
        <strain evidence="1">Daus_M_001</strain>
        <tissue evidence="1">Leg muscle</tissue>
    </source>
</reference>
<organism evidence="1 2">
    <name type="scientific">Dryococelus australis</name>
    <dbReference type="NCBI Taxonomy" id="614101"/>
    <lineage>
        <taxon>Eukaryota</taxon>
        <taxon>Metazoa</taxon>
        <taxon>Ecdysozoa</taxon>
        <taxon>Arthropoda</taxon>
        <taxon>Hexapoda</taxon>
        <taxon>Insecta</taxon>
        <taxon>Pterygota</taxon>
        <taxon>Neoptera</taxon>
        <taxon>Polyneoptera</taxon>
        <taxon>Phasmatodea</taxon>
        <taxon>Verophasmatodea</taxon>
        <taxon>Anareolatae</taxon>
        <taxon>Phasmatidae</taxon>
        <taxon>Eurycanthinae</taxon>
        <taxon>Dryococelus</taxon>
    </lineage>
</organism>
<name>A0ABQ9GP20_9NEOP</name>
<dbReference type="EMBL" id="JARBHB010000010">
    <property type="protein sequence ID" value="KAJ8873769.1"/>
    <property type="molecule type" value="Genomic_DNA"/>
</dbReference>
<proteinExistence type="predicted"/>
<evidence type="ECO:0000313" key="1">
    <source>
        <dbReference type="EMBL" id="KAJ8873769.1"/>
    </source>
</evidence>
<protein>
    <submittedName>
        <fullName evidence="1">Uncharacterized protein</fullName>
    </submittedName>
</protein>
<evidence type="ECO:0000313" key="2">
    <source>
        <dbReference type="Proteomes" id="UP001159363"/>
    </source>
</evidence>